<proteinExistence type="predicted"/>
<protein>
    <submittedName>
        <fullName evidence="1">Uncharacterized protein</fullName>
    </submittedName>
</protein>
<evidence type="ECO:0000313" key="1">
    <source>
        <dbReference type="EMBL" id="KAI5351550.1"/>
    </source>
</evidence>
<comment type="caution">
    <text evidence="1">The sequence shown here is derived from an EMBL/GenBank/DDBJ whole genome shotgun (WGS) entry which is preliminary data.</text>
</comment>
<keyword evidence="2" id="KW-1185">Reference proteome</keyword>
<evidence type="ECO:0000313" key="2">
    <source>
        <dbReference type="Proteomes" id="UP001054821"/>
    </source>
</evidence>
<accession>A0AAD4ZNW5</accession>
<gene>
    <name evidence="1" type="ORF">L3X38_004441</name>
</gene>
<dbReference type="AlphaFoldDB" id="A0AAD4ZNW5"/>
<reference evidence="1 2" key="1">
    <citation type="journal article" date="2022" name="G3 (Bethesda)">
        <title>Whole-genome sequence and methylome profiling of the almond [Prunus dulcis (Mill.) D.A. Webb] cultivar 'Nonpareil'.</title>
        <authorList>
            <person name="D'Amico-Willman K.M."/>
            <person name="Ouma W.Z."/>
            <person name="Meulia T."/>
            <person name="Sideli G.M."/>
            <person name="Gradziel T.M."/>
            <person name="Fresnedo-Ramirez J."/>
        </authorList>
    </citation>
    <scope>NUCLEOTIDE SEQUENCE [LARGE SCALE GENOMIC DNA]</scope>
    <source>
        <strain evidence="1">Clone GOH B32 T37-40</strain>
    </source>
</reference>
<dbReference type="EMBL" id="JAJFAZ020000001">
    <property type="protein sequence ID" value="KAI5351550.1"/>
    <property type="molecule type" value="Genomic_DNA"/>
</dbReference>
<sequence length="101" mass="10789">MWPDNSTFRLPQTTALVPFDPARAGRQDPLDSWLESLKPVVISTGFLGLFSTTPGIPASSSVESGILEPLGTSGFEREDCGPDRSGISKACENCSLACEDR</sequence>
<organism evidence="1 2">
    <name type="scientific">Prunus dulcis</name>
    <name type="common">Almond</name>
    <name type="synonym">Amygdalus dulcis</name>
    <dbReference type="NCBI Taxonomy" id="3755"/>
    <lineage>
        <taxon>Eukaryota</taxon>
        <taxon>Viridiplantae</taxon>
        <taxon>Streptophyta</taxon>
        <taxon>Embryophyta</taxon>
        <taxon>Tracheophyta</taxon>
        <taxon>Spermatophyta</taxon>
        <taxon>Magnoliopsida</taxon>
        <taxon>eudicotyledons</taxon>
        <taxon>Gunneridae</taxon>
        <taxon>Pentapetalae</taxon>
        <taxon>rosids</taxon>
        <taxon>fabids</taxon>
        <taxon>Rosales</taxon>
        <taxon>Rosaceae</taxon>
        <taxon>Amygdaloideae</taxon>
        <taxon>Amygdaleae</taxon>
        <taxon>Prunus</taxon>
    </lineage>
</organism>
<dbReference type="Proteomes" id="UP001054821">
    <property type="component" value="Chromosome 1"/>
</dbReference>
<name>A0AAD4ZNW5_PRUDU</name>